<dbReference type="InterPro" id="IPR011330">
    <property type="entry name" value="Glyco_hydro/deAcase_b/a-brl"/>
</dbReference>
<feature type="region of interest" description="Disordered" evidence="1">
    <location>
        <begin position="21"/>
        <end position="54"/>
    </location>
</feature>
<organism evidence="3 4">
    <name type="scientific">Natronobacterium lacisalsi AJ5</name>
    <dbReference type="NCBI Taxonomy" id="358396"/>
    <lineage>
        <taxon>Archaea</taxon>
        <taxon>Methanobacteriati</taxon>
        <taxon>Methanobacteriota</taxon>
        <taxon>Stenosarchaea group</taxon>
        <taxon>Halobacteria</taxon>
        <taxon>Halobacteriales</taxon>
        <taxon>Natrialbaceae</taxon>
        <taxon>Natronobacterium</taxon>
    </lineage>
</organism>
<feature type="region of interest" description="Disordered" evidence="1">
    <location>
        <begin position="353"/>
        <end position="419"/>
    </location>
</feature>
<evidence type="ECO:0000256" key="1">
    <source>
        <dbReference type="SAM" id="MobiDB-lite"/>
    </source>
</evidence>
<proteinExistence type="predicted"/>
<dbReference type="Proteomes" id="UP000011555">
    <property type="component" value="Unassembled WGS sequence"/>
</dbReference>
<evidence type="ECO:0000313" key="2">
    <source>
        <dbReference type="EMBL" id="APW99337.1"/>
    </source>
</evidence>
<dbReference type="PATRIC" id="fig|358396.7.peg.1203"/>
<feature type="compositionally biased region" description="Basic residues" evidence="1">
    <location>
        <begin position="21"/>
        <end position="40"/>
    </location>
</feature>
<dbReference type="EMBL" id="AOLZ01000028">
    <property type="protein sequence ID" value="EMA35233.1"/>
    <property type="molecule type" value="Genomic_DNA"/>
</dbReference>
<dbReference type="SUPFAM" id="SSF88713">
    <property type="entry name" value="Glycoside hydrolase/deacetylase"/>
    <property type="match status" value="1"/>
</dbReference>
<name>M0LQ43_NATLA</name>
<sequence length="419" mass="47932">MRPIVDEAPLGLVRARWRRHPRHRNRNRFRKRKRKRKQKRNGGTTMRTDRSRRLEADALPDDAEFALCLTHDVDRPYKGLRGLYYATQERPGYHLRTLLPGSNPYWQFESIMELEADLGVRSAFYFLNEQHLLAERPVREWFSPSNWVQHLGRYDVTADEVVETIRALDDGGWEVGLHGSYHTRDDRDRLREEKQTLERVLGKPVAGGRQHHLRLAVPDTWDHHRSIGLEYDASLGSAAECGFHYGYRPIRPFEDNGSDFLVFPLTIMDQALPDPGTEFEAARRTCERLLLDAARNDAVMTVLWHPRYFNEREFPGHRRLYRWLVERAAEMGAWIGSPGAFCQHLEGEIEVEAEAESDADAELDARDDPEVTPVTGSKADSDGKTRPARETDPGGVTDAADPTESEPVGTDSPTARGES</sequence>
<reference evidence="2" key="3">
    <citation type="submission" date="2017-01" db="EMBL/GenBank/DDBJ databases">
        <authorList>
            <person name="Mah S.A."/>
            <person name="Swanson W.J."/>
            <person name="Moy G.W."/>
            <person name="Vacquier V.D."/>
        </authorList>
    </citation>
    <scope>NUCLEOTIDE SEQUENCE</scope>
    <source>
        <strain evidence="2">AJ5</strain>
    </source>
</reference>
<feature type="compositionally biased region" description="Basic and acidic residues" evidence="1">
    <location>
        <begin position="379"/>
        <end position="392"/>
    </location>
</feature>
<dbReference type="STRING" id="358396.CHINAEXTREME_16840"/>
<evidence type="ECO:0000313" key="5">
    <source>
        <dbReference type="Proteomes" id="UP000186547"/>
    </source>
</evidence>
<accession>M0LQ43</accession>
<dbReference type="EMBL" id="CP019285">
    <property type="protein sequence ID" value="APW99337.1"/>
    <property type="molecule type" value="Genomic_DNA"/>
</dbReference>
<evidence type="ECO:0008006" key="6">
    <source>
        <dbReference type="Google" id="ProtNLM"/>
    </source>
</evidence>
<dbReference type="AlphaFoldDB" id="M0LQ43"/>
<feature type="compositionally biased region" description="Acidic residues" evidence="1">
    <location>
        <begin position="353"/>
        <end position="362"/>
    </location>
</feature>
<reference evidence="2 5" key="1">
    <citation type="journal article" date="2011" name="J. Bacteriol.">
        <title>Genome sequence of Halobiforma lacisalsi AJ5, an extremely halophilic archaeon which harbors a bop gene.</title>
        <authorList>
            <person name="Jiang X."/>
            <person name="Wang S."/>
            <person name="Cheng H."/>
            <person name="Huo Y."/>
            <person name="Zhang X."/>
            <person name="Zhu X."/>
            <person name="Han X."/>
            <person name="Ni P."/>
            <person name="Wu M."/>
        </authorList>
    </citation>
    <scope>NUCLEOTIDE SEQUENCE [LARGE SCALE GENOMIC DNA]</scope>
    <source>
        <strain evidence="2 5">AJ5</strain>
    </source>
</reference>
<dbReference type="Gene3D" id="3.20.20.370">
    <property type="entry name" value="Glycoside hydrolase/deacetylase"/>
    <property type="match status" value="1"/>
</dbReference>
<protein>
    <recommendedName>
        <fullName evidence="6">Polysaccharide deacetylase</fullName>
    </recommendedName>
</protein>
<dbReference type="Proteomes" id="UP000186547">
    <property type="component" value="Chromosome"/>
</dbReference>
<dbReference type="GO" id="GO:0005975">
    <property type="term" value="P:carbohydrate metabolic process"/>
    <property type="evidence" value="ECO:0007669"/>
    <property type="project" value="InterPro"/>
</dbReference>
<evidence type="ECO:0000313" key="4">
    <source>
        <dbReference type="Proteomes" id="UP000011555"/>
    </source>
</evidence>
<keyword evidence="4" id="KW-1185">Reference proteome</keyword>
<dbReference type="CDD" id="cd10931">
    <property type="entry name" value="CE4_u7"/>
    <property type="match status" value="1"/>
</dbReference>
<dbReference type="KEGG" id="hlc:CHINAEXTREME16840"/>
<gene>
    <name evidence="3" type="ORF">C445_05923</name>
    <name evidence="2" type="ORF">CHINAEXTREME_16840</name>
</gene>
<evidence type="ECO:0000313" key="3">
    <source>
        <dbReference type="EMBL" id="EMA35233.1"/>
    </source>
</evidence>
<reference evidence="3 4" key="2">
    <citation type="journal article" date="2014" name="PLoS Genet.">
        <title>Phylogenetically driven sequencing of extremely halophilic archaea reveals strategies for static and dynamic osmo-response.</title>
        <authorList>
            <person name="Becker E.A."/>
            <person name="Seitzer P.M."/>
            <person name="Tritt A."/>
            <person name="Larsen D."/>
            <person name="Krusor M."/>
            <person name="Yao A.I."/>
            <person name="Wu D."/>
            <person name="Madern D."/>
            <person name="Eisen J.A."/>
            <person name="Darling A.E."/>
            <person name="Facciotti M.T."/>
        </authorList>
    </citation>
    <scope>NUCLEOTIDE SEQUENCE [LARGE SCALE GENOMIC DNA]</scope>
    <source>
        <strain evidence="3 4">AJ5</strain>
    </source>
</reference>
<dbReference type="eggNOG" id="arCOG02877">
    <property type="taxonomic scope" value="Archaea"/>
</dbReference>